<organism evidence="1 2">
    <name type="scientific">Saccharopolyspora shandongensis</name>
    <dbReference type="NCBI Taxonomy" id="418495"/>
    <lineage>
        <taxon>Bacteria</taxon>
        <taxon>Bacillati</taxon>
        <taxon>Actinomycetota</taxon>
        <taxon>Actinomycetes</taxon>
        <taxon>Pseudonocardiales</taxon>
        <taxon>Pseudonocardiaceae</taxon>
        <taxon>Saccharopolyspora</taxon>
    </lineage>
</organism>
<proteinExistence type="predicted"/>
<dbReference type="EMBL" id="FNOK01000090">
    <property type="protein sequence ID" value="SDZ52801.1"/>
    <property type="molecule type" value="Genomic_DNA"/>
</dbReference>
<dbReference type="Proteomes" id="UP000199529">
    <property type="component" value="Unassembled WGS sequence"/>
</dbReference>
<gene>
    <name evidence="1" type="ORF">SAMN05216215_109017</name>
</gene>
<dbReference type="STRING" id="418495.SAMN05216215_109017"/>
<keyword evidence="2" id="KW-1185">Reference proteome</keyword>
<name>A0A1H3TSK0_9PSEU</name>
<protein>
    <submittedName>
        <fullName evidence="1">Uncharacterized protein</fullName>
    </submittedName>
</protein>
<dbReference type="OrthoDB" id="3668204at2"/>
<dbReference type="AlphaFoldDB" id="A0A1H3TSK0"/>
<dbReference type="RefSeq" id="WP_093278378.1">
    <property type="nucleotide sequence ID" value="NZ_FNOK01000090.1"/>
</dbReference>
<accession>A0A1H3TSK0</accession>
<sequence>MTLQHLILSARSSWCRPGEPIAWAFPDPYHVPLFEVGGLDEHGKKRRGILTRAAFQVGAMPFRVNSLFTGGDEPSDERNLPTAVVSARSASATAVQMTGTQGEAAPGELPGVLVATPDRLALLELPELPEGSQDWFDKGMETIKKATGPVYRLADDFAGTMGSTVNNKGRYFDHGGQTQVPHVIERASTGTDQISGYEIVQRRFGGLGREREDRAAAYLRITFTDGSRLDLQVPAKAQPDRVLGLVNTRSGSW</sequence>
<reference evidence="2" key="1">
    <citation type="submission" date="2016-10" db="EMBL/GenBank/DDBJ databases">
        <authorList>
            <person name="Varghese N."/>
            <person name="Submissions S."/>
        </authorList>
    </citation>
    <scope>NUCLEOTIDE SEQUENCE [LARGE SCALE GENOMIC DNA]</scope>
    <source>
        <strain evidence="2">CGMCC 4.3530</strain>
    </source>
</reference>
<evidence type="ECO:0000313" key="1">
    <source>
        <dbReference type="EMBL" id="SDZ52801.1"/>
    </source>
</evidence>
<evidence type="ECO:0000313" key="2">
    <source>
        <dbReference type="Proteomes" id="UP000199529"/>
    </source>
</evidence>